<keyword evidence="3" id="KW-0238">DNA-binding</keyword>
<feature type="region of interest" description="Disordered" evidence="6">
    <location>
        <begin position="28"/>
        <end position="68"/>
    </location>
</feature>
<feature type="domain" description="WRKY" evidence="7">
    <location>
        <begin position="75"/>
        <end position="140"/>
    </location>
</feature>
<name>A0A835PVR6_VANPL</name>
<evidence type="ECO:0000313" key="10">
    <source>
        <dbReference type="Proteomes" id="UP000636800"/>
    </source>
</evidence>
<dbReference type="GO" id="GO:0005634">
    <property type="term" value="C:nucleus"/>
    <property type="evidence" value="ECO:0007669"/>
    <property type="project" value="UniProtKB-SubCell"/>
</dbReference>
<keyword evidence="10" id="KW-1185">Reference proteome</keyword>
<dbReference type="OrthoDB" id="693960at2759"/>
<protein>
    <recommendedName>
        <fullName evidence="7">WRKY domain-containing protein</fullName>
    </recommendedName>
</protein>
<evidence type="ECO:0000256" key="3">
    <source>
        <dbReference type="ARBA" id="ARBA00023125"/>
    </source>
</evidence>
<evidence type="ECO:0000313" key="11">
    <source>
        <dbReference type="Proteomes" id="UP000639772"/>
    </source>
</evidence>
<evidence type="ECO:0000313" key="9">
    <source>
        <dbReference type="EMBL" id="KAG0459853.1"/>
    </source>
</evidence>
<evidence type="ECO:0000259" key="7">
    <source>
        <dbReference type="PROSITE" id="PS50811"/>
    </source>
</evidence>
<dbReference type="Gene3D" id="2.20.25.80">
    <property type="entry name" value="WRKY domain"/>
    <property type="match status" value="1"/>
</dbReference>
<dbReference type="PROSITE" id="PS50811">
    <property type="entry name" value="WRKY"/>
    <property type="match status" value="1"/>
</dbReference>
<evidence type="ECO:0000256" key="1">
    <source>
        <dbReference type="ARBA" id="ARBA00004123"/>
    </source>
</evidence>
<dbReference type="InterPro" id="IPR003657">
    <property type="entry name" value="WRKY_dom"/>
</dbReference>
<comment type="caution">
    <text evidence="9">The sequence shown here is derived from an EMBL/GenBank/DDBJ whole genome shotgun (WGS) entry which is preliminary data.</text>
</comment>
<evidence type="ECO:0000256" key="5">
    <source>
        <dbReference type="ARBA" id="ARBA00023242"/>
    </source>
</evidence>
<dbReference type="Proteomes" id="UP000636800">
    <property type="component" value="Chromosome 12"/>
</dbReference>
<dbReference type="GO" id="GO:0043565">
    <property type="term" value="F:sequence-specific DNA binding"/>
    <property type="evidence" value="ECO:0007669"/>
    <property type="project" value="InterPro"/>
</dbReference>
<feature type="compositionally biased region" description="Basic residues" evidence="6">
    <location>
        <begin position="51"/>
        <end position="62"/>
    </location>
</feature>
<keyword evidence="4" id="KW-0804">Transcription</keyword>
<reference evidence="10 11" key="1">
    <citation type="journal article" date="2020" name="Nat. Food">
        <title>A phased Vanilla planifolia genome enables genetic improvement of flavour and production.</title>
        <authorList>
            <person name="Hasing T."/>
            <person name="Tang H."/>
            <person name="Brym M."/>
            <person name="Khazi F."/>
            <person name="Huang T."/>
            <person name="Chambers A.H."/>
        </authorList>
    </citation>
    <scope>NUCLEOTIDE SEQUENCE [LARGE SCALE GENOMIC DNA]</scope>
    <source>
        <tissue evidence="9">Leaf</tissue>
    </source>
</reference>
<evidence type="ECO:0000256" key="6">
    <source>
        <dbReference type="SAM" id="MobiDB-lite"/>
    </source>
</evidence>
<dbReference type="AlphaFoldDB" id="A0A835PVR6"/>
<dbReference type="SMART" id="SM00774">
    <property type="entry name" value="WRKY"/>
    <property type="match status" value="1"/>
</dbReference>
<evidence type="ECO:0000313" key="8">
    <source>
        <dbReference type="EMBL" id="KAG0458089.1"/>
    </source>
</evidence>
<keyword evidence="5" id="KW-0539">Nucleus</keyword>
<evidence type="ECO:0000256" key="4">
    <source>
        <dbReference type="ARBA" id="ARBA00023163"/>
    </source>
</evidence>
<gene>
    <name evidence="9" type="ORF">HPP92_022981</name>
    <name evidence="8" type="ORF">HPP92_023246</name>
</gene>
<dbReference type="Proteomes" id="UP000639772">
    <property type="component" value="Chromosome 12"/>
</dbReference>
<evidence type="ECO:0000256" key="2">
    <source>
        <dbReference type="ARBA" id="ARBA00023015"/>
    </source>
</evidence>
<sequence>MEGAGEEESAKYCKDVKEELREEVEEAKRGTMLNMVGEGGEAKQDDDDKHKKLNKAKKKGEKRQREPRFAFMTKSEVDHLEDGYRWRKYGQKAVKNSPYPRSYYRCTTQRCPVKKRVERSYQDPSVVITTYEGQHTHVCPANVRAGSHMLADPSTMVPSIMHSDMLLHQLVHNNTNNKSSPNSGCSALLHNQLQLPDPYDLLQCFIPSFANGSQP</sequence>
<proteinExistence type="predicted"/>
<accession>A0A835PVR6</accession>
<organism evidence="9 11">
    <name type="scientific">Vanilla planifolia</name>
    <name type="common">Vanilla</name>
    <dbReference type="NCBI Taxonomy" id="51239"/>
    <lineage>
        <taxon>Eukaryota</taxon>
        <taxon>Viridiplantae</taxon>
        <taxon>Streptophyta</taxon>
        <taxon>Embryophyta</taxon>
        <taxon>Tracheophyta</taxon>
        <taxon>Spermatophyta</taxon>
        <taxon>Magnoliopsida</taxon>
        <taxon>Liliopsida</taxon>
        <taxon>Asparagales</taxon>
        <taxon>Orchidaceae</taxon>
        <taxon>Vanilloideae</taxon>
        <taxon>Vanilleae</taxon>
        <taxon>Vanilla</taxon>
    </lineage>
</organism>
<dbReference type="SUPFAM" id="SSF118290">
    <property type="entry name" value="WRKY DNA-binding domain"/>
    <property type="match status" value="1"/>
</dbReference>
<feature type="compositionally biased region" description="Basic and acidic residues" evidence="6">
    <location>
        <begin position="40"/>
        <end position="50"/>
    </location>
</feature>
<dbReference type="FunFam" id="2.20.25.80:FF:000003">
    <property type="entry name" value="WRKY transcription factor 57"/>
    <property type="match status" value="1"/>
</dbReference>
<dbReference type="InterPro" id="IPR044810">
    <property type="entry name" value="WRKY_plant"/>
</dbReference>
<dbReference type="EMBL" id="JADCNM010000012">
    <property type="protein sequence ID" value="KAG0459853.1"/>
    <property type="molecule type" value="Genomic_DNA"/>
</dbReference>
<dbReference type="GO" id="GO:0003700">
    <property type="term" value="F:DNA-binding transcription factor activity"/>
    <property type="evidence" value="ECO:0007669"/>
    <property type="project" value="InterPro"/>
</dbReference>
<keyword evidence="2" id="KW-0805">Transcription regulation</keyword>
<dbReference type="Pfam" id="PF03106">
    <property type="entry name" value="WRKY"/>
    <property type="match status" value="1"/>
</dbReference>
<dbReference type="PANTHER" id="PTHR31221">
    <property type="entry name" value="WRKY TRANSCRIPTION FACTOR PROTEIN 1-RELATED"/>
    <property type="match status" value="1"/>
</dbReference>
<dbReference type="InterPro" id="IPR036576">
    <property type="entry name" value="WRKY_dom_sf"/>
</dbReference>
<dbReference type="PANTHER" id="PTHR31221:SF371">
    <property type="entry name" value="WRKY DOMAIN-CONTAINING PROTEIN"/>
    <property type="match status" value="1"/>
</dbReference>
<dbReference type="EMBL" id="JADCNL010000012">
    <property type="protein sequence ID" value="KAG0458089.1"/>
    <property type="molecule type" value="Genomic_DNA"/>
</dbReference>
<comment type="subcellular location">
    <subcellularLocation>
        <location evidence="1">Nucleus</location>
    </subcellularLocation>
</comment>